<comment type="caution">
    <text evidence="2">The sequence shown here is derived from an EMBL/GenBank/DDBJ whole genome shotgun (WGS) entry which is preliminary data.</text>
</comment>
<accession>A0ABT8CSL0</accession>
<protein>
    <submittedName>
        <fullName evidence="2">YceI family protein</fullName>
    </submittedName>
</protein>
<reference evidence="3" key="1">
    <citation type="journal article" date="2019" name="Int. J. Syst. Evol. Microbiol.">
        <title>The Global Catalogue of Microorganisms (GCM) 10K type strain sequencing project: providing services to taxonomists for standard genome sequencing and annotation.</title>
        <authorList>
            <consortium name="The Broad Institute Genomics Platform"/>
            <consortium name="The Broad Institute Genome Sequencing Center for Infectious Disease"/>
            <person name="Wu L."/>
            <person name="Ma J."/>
        </authorList>
    </citation>
    <scope>NUCLEOTIDE SEQUENCE [LARGE SCALE GENOMIC DNA]</scope>
    <source>
        <strain evidence="3">CECT 7184</strain>
    </source>
</reference>
<proteinExistence type="predicted"/>
<dbReference type="Pfam" id="PF04264">
    <property type="entry name" value="YceI"/>
    <property type="match status" value="1"/>
</dbReference>
<name>A0ABT8CSL0_9FLAO</name>
<evidence type="ECO:0000313" key="2">
    <source>
        <dbReference type="EMBL" id="MDN3706180.1"/>
    </source>
</evidence>
<dbReference type="PROSITE" id="PS51257">
    <property type="entry name" value="PROKAR_LIPOPROTEIN"/>
    <property type="match status" value="1"/>
</dbReference>
<dbReference type="RefSeq" id="WP_290362311.1">
    <property type="nucleotide sequence ID" value="NZ_JAUFQU010000001.1"/>
</dbReference>
<dbReference type="Gene3D" id="2.40.128.110">
    <property type="entry name" value="Lipid/polyisoprenoid-binding, YceI-like"/>
    <property type="match status" value="1"/>
</dbReference>
<dbReference type="SUPFAM" id="SSF101874">
    <property type="entry name" value="YceI-like"/>
    <property type="match status" value="1"/>
</dbReference>
<dbReference type="InterPro" id="IPR007372">
    <property type="entry name" value="Lipid/polyisoprenoid-bd_YceI"/>
</dbReference>
<evidence type="ECO:0000313" key="3">
    <source>
        <dbReference type="Proteomes" id="UP001242368"/>
    </source>
</evidence>
<organism evidence="2 3">
    <name type="scientific">Paenimyroides ceti</name>
    <dbReference type="NCBI Taxonomy" id="395087"/>
    <lineage>
        <taxon>Bacteria</taxon>
        <taxon>Pseudomonadati</taxon>
        <taxon>Bacteroidota</taxon>
        <taxon>Flavobacteriia</taxon>
        <taxon>Flavobacteriales</taxon>
        <taxon>Flavobacteriaceae</taxon>
        <taxon>Paenimyroides</taxon>
    </lineage>
</organism>
<keyword evidence="3" id="KW-1185">Reference proteome</keyword>
<sequence length="198" mass="22135">MKKSIIVLSFLALAFTGCKKEEVKPSEHNKLEEVPLEEKVAYTQTLEWTAFKTPEKIGVKGTFNDIKLNNVKDSGNLLSDLKEATFQIETSTVNTTDGLRDEKLRTAFFAVMSGNIHGKFIDFKDGKVTVEITMNNVTKEKEFGYTATDDMITISGSVDIIADFQGTKAFNSLHELCKELHMGKTWTDVEIKAVVSKK</sequence>
<feature type="domain" description="Lipid/polyisoprenoid-binding YceI-like" evidence="1">
    <location>
        <begin position="58"/>
        <end position="165"/>
    </location>
</feature>
<dbReference type="InterPro" id="IPR036761">
    <property type="entry name" value="TTHA0802/YceI-like_sf"/>
</dbReference>
<dbReference type="Proteomes" id="UP001242368">
    <property type="component" value="Unassembled WGS sequence"/>
</dbReference>
<evidence type="ECO:0000259" key="1">
    <source>
        <dbReference type="Pfam" id="PF04264"/>
    </source>
</evidence>
<gene>
    <name evidence="2" type="ORF">QW060_03465</name>
</gene>
<dbReference type="EMBL" id="JAUFQU010000001">
    <property type="protein sequence ID" value="MDN3706180.1"/>
    <property type="molecule type" value="Genomic_DNA"/>
</dbReference>